<evidence type="ECO:0000313" key="2">
    <source>
        <dbReference type="EMBL" id="EHK26930.1"/>
    </source>
</evidence>
<dbReference type="STRING" id="413071.G9MEW2"/>
<organism evidence="2 3">
    <name type="scientific">Hypocrea virens (strain Gv29-8 / FGSC 10586)</name>
    <name type="common">Gliocladium virens</name>
    <name type="synonym">Trichoderma virens</name>
    <dbReference type="NCBI Taxonomy" id="413071"/>
    <lineage>
        <taxon>Eukaryota</taxon>
        <taxon>Fungi</taxon>
        <taxon>Dikarya</taxon>
        <taxon>Ascomycota</taxon>
        <taxon>Pezizomycotina</taxon>
        <taxon>Sordariomycetes</taxon>
        <taxon>Hypocreomycetidae</taxon>
        <taxon>Hypocreales</taxon>
        <taxon>Hypocreaceae</taxon>
        <taxon>Trichoderma</taxon>
    </lineage>
</organism>
<dbReference type="NCBIfam" id="TIGR02452">
    <property type="entry name" value="TIGR02452 family protein"/>
    <property type="match status" value="1"/>
</dbReference>
<dbReference type="eggNOG" id="ENOG502S35J">
    <property type="taxonomic scope" value="Eukaryota"/>
</dbReference>
<dbReference type="InParanoid" id="G9MEW2"/>
<dbReference type="AlphaFoldDB" id="G9MEW2"/>
<dbReference type="HOGENOM" id="CLU_024412_0_0_1"/>
<dbReference type="Pfam" id="PF10021">
    <property type="entry name" value="PARG_cat_microb"/>
    <property type="match status" value="1"/>
</dbReference>
<name>G9MEW2_HYPVG</name>
<dbReference type="InterPro" id="IPR012664">
    <property type="entry name" value="CHP02452"/>
</dbReference>
<evidence type="ECO:0000313" key="3">
    <source>
        <dbReference type="Proteomes" id="UP000007115"/>
    </source>
</evidence>
<dbReference type="VEuPathDB" id="FungiDB:TRIVIDRAFT_34021"/>
<sequence>METFILNEVTEESRNVLNQLWDKLSDDSFRLRRSDCYDDEELWSFPRNSHGPAQTSSVKISIRVYNEHMVDAAIKLQKRYGGRVVVLSNADFRALDGDWGRMTIAQEEDICRRTSLLMSMVYKSPSSKIWALNSCEGAGIYVPEVVVFRKYRGSDKLFESDTEPEDLPTVSVIRISALKDFKVDKEKLIITDGVSKVTVEKQLYGNTEDRERMKTKMRLSLRIAAVKGHRLLVLGAFGCGTFGNPSDDVAECWLEVLREDEFRGGWWKAIWFAVFDPNGDGDFEIFRDVLHGAQV</sequence>
<dbReference type="EMBL" id="ABDF02000001">
    <property type="protein sequence ID" value="EHK26930.1"/>
    <property type="molecule type" value="Genomic_DNA"/>
</dbReference>
<dbReference type="PANTHER" id="PTHR35596">
    <property type="entry name" value="DUF2263 DOMAIN-CONTAINING PROTEIN"/>
    <property type="match status" value="1"/>
</dbReference>
<dbReference type="Gene3D" id="3.40.220.10">
    <property type="entry name" value="Leucine Aminopeptidase, subunit E, domain 1"/>
    <property type="match status" value="1"/>
</dbReference>
<proteinExistence type="predicted"/>
<dbReference type="SUPFAM" id="SSF52949">
    <property type="entry name" value="Macro domain-like"/>
    <property type="match status" value="1"/>
</dbReference>
<accession>G9MEW2</accession>
<evidence type="ECO:0000259" key="1">
    <source>
        <dbReference type="Pfam" id="PF10021"/>
    </source>
</evidence>
<gene>
    <name evidence="2" type="ORF">TRIVIDRAFT_34021</name>
</gene>
<feature type="domain" description="Microbial-type PARG catalytic" evidence="1">
    <location>
        <begin position="45"/>
        <end position="149"/>
    </location>
</feature>
<dbReference type="InterPro" id="IPR019261">
    <property type="entry name" value="PARG_cat_microbial"/>
</dbReference>
<comment type="caution">
    <text evidence="2">The sequence shown here is derived from an EMBL/GenBank/DDBJ whole genome shotgun (WGS) entry which is preliminary data.</text>
</comment>
<dbReference type="InterPro" id="IPR043472">
    <property type="entry name" value="Macro_dom-like"/>
</dbReference>
<dbReference type="OrthoDB" id="9985428at2759"/>
<reference evidence="2 3" key="1">
    <citation type="journal article" date="2011" name="Genome Biol.">
        <title>Comparative genome sequence analysis underscores mycoparasitism as the ancestral life style of Trichoderma.</title>
        <authorList>
            <person name="Kubicek C.P."/>
            <person name="Herrera-Estrella A."/>
            <person name="Seidl-Seiboth V."/>
            <person name="Martinez D.A."/>
            <person name="Druzhinina I.S."/>
            <person name="Thon M."/>
            <person name="Zeilinger S."/>
            <person name="Casas-Flores S."/>
            <person name="Horwitz B.A."/>
            <person name="Mukherjee P.K."/>
            <person name="Mukherjee M."/>
            <person name="Kredics L."/>
            <person name="Alcaraz L.D."/>
            <person name="Aerts A."/>
            <person name="Antal Z."/>
            <person name="Atanasova L."/>
            <person name="Cervantes-Badillo M.G."/>
            <person name="Challacombe J."/>
            <person name="Chertkov O."/>
            <person name="McCluskey K."/>
            <person name="Coulpier F."/>
            <person name="Deshpande N."/>
            <person name="von Doehren H."/>
            <person name="Ebbole D.J."/>
            <person name="Esquivel-Naranjo E.U."/>
            <person name="Fekete E."/>
            <person name="Flipphi M."/>
            <person name="Glaser F."/>
            <person name="Gomez-Rodriguez E.Y."/>
            <person name="Gruber S."/>
            <person name="Han C."/>
            <person name="Henrissat B."/>
            <person name="Hermosa R."/>
            <person name="Hernandez-Onate M."/>
            <person name="Karaffa L."/>
            <person name="Kosti I."/>
            <person name="Le Crom S."/>
            <person name="Lindquist E."/>
            <person name="Lucas S."/>
            <person name="Luebeck M."/>
            <person name="Luebeck P.S."/>
            <person name="Margeot A."/>
            <person name="Metz B."/>
            <person name="Misra M."/>
            <person name="Nevalainen H."/>
            <person name="Omann M."/>
            <person name="Packer N."/>
            <person name="Perrone G."/>
            <person name="Uresti-Rivera E.E."/>
            <person name="Salamov A."/>
            <person name="Schmoll M."/>
            <person name="Seiboth B."/>
            <person name="Shapiro H."/>
            <person name="Sukno S."/>
            <person name="Tamayo-Ramos J.A."/>
            <person name="Tisch D."/>
            <person name="Wiest A."/>
            <person name="Wilkinson H.H."/>
            <person name="Zhang M."/>
            <person name="Coutinho P.M."/>
            <person name="Kenerley C.M."/>
            <person name="Monte E."/>
            <person name="Baker S.E."/>
            <person name="Grigoriev I.V."/>
        </authorList>
    </citation>
    <scope>NUCLEOTIDE SEQUENCE [LARGE SCALE GENOMIC DNA]</scope>
    <source>
        <strain evidence="3">Gv29-8 / FGSC 10586</strain>
    </source>
</reference>
<dbReference type="RefSeq" id="XP_013961148.1">
    <property type="nucleotide sequence ID" value="XM_014105673.1"/>
</dbReference>
<dbReference type="OMA" id="EFKGWFE"/>
<keyword evidence="3" id="KW-1185">Reference proteome</keyword>
<dbReference type="GeneID" id="25793278"/>
<protein>
    <recommendedName>
        <fullName evidence="1">Microbial-type PARG catalytic domain-containing protein</fullName>
    </recommendedName>
</protein>
<dbReference type="Proteomes" id="UP000007115">
    <property type="component" value="Unassembled WGS sequence"/>
</dbReference>
<dbReference type="PANTHER" id="PTHR35596:SF1">
    <property type="entry name" value="MICROBIAL-TYPE PARG CATALYTIC DOMAIN-CONTAINING PROTEIN"/>
    <property type="match status" value="1"/>
</dbReference>